<evidence type="ECO:0000256" key="4">
    <source>
        <dbReference type="ARBA" id="ARBA00022525"/>
    </source>
</evidence>
<feature type="signal peptide" evidence="9">
    <location>
        <begin position="1"/>
        <end position="31"/>
    </location>
</feature>
<evidence type="ECO:0000256" key="6">
    <source>
        <dbReference type="ARBA" id="ARBA00022900"/>
    </source>
</evidence>
<evidence type="ECO:0000256" key="7">
    <source>
        <dbReference type="ARBA" id="ARBA00023157"/>
    </source>
</evidence>
<evidence type="ECO:0000256" key="2">
    <source>
        <dbReference type="ARBA" id="ARBA00010472"/>
    </source>
</evidence>
<feature type="domain" description="Subtilisin inhibitor" evidence="10">
    <location>
        <begin position="50"/>
        <end position="120"/>
    </location>
</feature>
<comment type="subcellular location">
    <subcellularLocation>
        <location evidence="1">Secreted</location>
    </subcellularLocation>
</comment>
<dbReference type="EMBL" id="BAAABM010000053">
    <property type="protein sequence ID" value="GAA0359930.1"/>
    <property type="molecule type" value="Genomic_DNA"/>
</dbReference>
<protein>
    <recommendedName>
        <fullName evidence="10">Subtilisin inhibitor domain-containing protein</fullName>
    </recommendedName>
</protein>
<dbReference type="InterPro" id="IPR020054">
    <property type="entry name" value="Prot_inh_SSI_I16_CS"/>
</dbReference>
<keyword evidence="4" id="KW-0964">Secreted</keyword>
<evidence type="ECO:0000256" key="5">
    <source>
        <dbReference type="ARBA" id="ARBA00022690"/>
    </source>
</evidence>
<organism evidence="11 12">
    <name type="scientific">Actinoallomurus spadix</name>
    <dbReference type="NCBI Taxonomy" id="79912"/>
    <lineage>
        <taxon>Bacteria</taxon>
        <taxon>Bacillati</taxon>
        <taxon>Actinomycetota</taxon>
        <taxon>Actinomycetes</taxon>
        <taxon>Streptosporangiales</taxon>
        <taxon>Thermomonosporaceae</taxon>
        <taxon>Actinoallomurus</taxon>
    </lineage>
</organism>
<dbReference type="Proteomes" id="UP001501822">
    <property type="component" value="Unassembled WGS sequence"/>
</dbReference>
<evidence type="ECO:0000256" key="9">
    <source>
        <dbReference type="SAM" id="SignalP"/>
    </source>
</evidence>
<keyword evidence="6 8" id="KW-0722">Serine protease inhibitor</keyword>
<evidence type="ECO:0000256" key="3">
    <source>
        <dbReference type="ARBA" id="ARBA00011738"/>
    </source>
</evidence>
<dbReference type="InterPro" id="IPR023549">
    <property type="entry name" value="Subtilisin_inhibitor"/>
</dbReference>
<dbReference type="Gene3D" id="3.30.350.10">
    <property type="entry name" value="Subtilisin inhibitor-like"/>
    <property type="match status" value="1"/>
</dbReference>
<evidence type="ECO:0000256" key="1">
    <source>
        <dbReference type="ARBA" id="ARBA00004613"/>
    </source>
</evidence>
<reference evidence="11 12" key="1">
    <citation type="journal article" date="2019" name="Int. J. Syst. Evol. Microbiol.">
        <title>The Global Catalogue of Microorganisms (GCM) 10K type strain sequencing project: providing services to taxonomists for standard genome sequencing and annotation.</title>
        <authorList>
            <consortium name="The Broad Institute Genomics Platform"/>
            <consortium name="The Broad Institute Genome Sequencing Center for Infectious Disease"/>
            <person name="Wu L."/>
            <person name="Ma J."/>
        </authorList>
    </citation>
    <scope>NUCLEOTIDE SEQUENCE [LARGE SCALE GENOMIC DNA]</scope>
    <source>
        <strain evidence="11 12">JCM 3146</strain>
    </source>
</reference>
<comment type="subunit">
    <text evidence="3">Homodimer.</text>
</comment>
<evidence type="ECO:0000256" key="8">
    <source>
        <dbReference type="RuleBase" id="RU003471"/>
    </source>
</evidence>
<evidence type="ECO:0000313" key="12">
    <source>
        <dbReference type="Proteomes" id="UP001501822"/>
    </source>
</evidence>
<feature type="chain" id="PRO_5046571098" description="Subtilisin inhibitor domain-containing protein" evidence="9">
    <location>
        <begin position="32"/>
        <end position="136"/>
    </location>
</feature>
<gene>
    <name evidence="11" type="ORF">GCM10010151_57160</name>
</gene>
<dbReference type="InterPro" id="IPR036819">
    <property type="entry name" value="Subtilisin_inhibitor-like_sf"/>
</dbReference>
<evidence type="ECO:0000259" key="10">
    <source>
        <dbReference type="Pfam" id="PF00720"/>
    </source>
</evidence>
<dbReference type="SUPFAM" id="SSF55399">
    <property type="entry name" value="Subtilisin inhibitor"/>
    <property type="match status" value="1"/>
</dbReference>
<keyword evidence="9" id="KW-0732">Signal</keyword>
<dbReference type="PRINTS" id="PR00294">
    <property type="entry name" value="SSBTLNINHBTR"/>
</dbReference>
<comment type="similarity">
    <text evidence="2 8">Belongs to the protease inhibitor I16 (SSI) family.</text>
</comment>
<dbReference type="Pfam" id="PF00720">
    <property type="entry name" value="SSI"/>
    <property type="match status" value="1"/>
</dbReference>
<sequence>MKVRSVRLMTAMALAAGSVTASVAVAPPAPAASVAWDSLTLSLSSQRIGTRTVTLTCEPTGGTHPAAAAACADLIAANGDISRIPPFRGGGCGGDYDPADASAVGYWRGLPVAYANRFSNPCVAMLVTGGNVFHFS</sequence>
<keyword evidence="5 8" id="KW-0646">Protease inhibitor</keyword>
<proteinExistence type="inferred from homology"/>
<dbReference type="InterPro" id="IPR000691">
    <property type="entry name" value="Prot_inh_I16_SSI"/>
</dbReference>
<accession>A0ABN0XBB1</accession>
<dbReference type="PROSITE" id="PS00999">
    <property type="entry name" value="SSI"/>
    <property type="match status" value="1"/>
</dbReference>
<keyword evidence="12" id="KW-1185">Reference proteome</keyword>
<comment type="caution">
    <text evidence="11">The sequence shown here is derived from an EMBL/GenBank/DDBJ whole genome shotgun (WGS) entry which is preliminary data.</text>
</comment>
<keyword evidence="7" id="KW-1015">Disulfide bond</keyword>
<evidence type="ECO:0000313" key="11">
    <source>
        <dbReference type="EMBL" id="GAA0359930.1"/>
    </source>
</evidence>
<name>A0ABN0XBB1_9ACTN</name>